<dbReference type="InterPro" id="IPR013907">
    <property type="entry name" value="Sds3"/>
</dbReference>
<evidence type="ECO:0000313" key="7">
    <source>
        <dbReference type="EMBL" id="KAG2237476.1"/>
    </source>
</evidence>
<evidence type="ECO:0000256" key="6">
    <source>
        <dbReference type="SAM" id="MobiDB-lite"/>
    </source>
</evidence>
<organism evidence="7 8">
    <name type="scientific">Thamnidium elegans</name>
    <dbReference type="NCBI Taxonomy" id="101142"/>
    <lineage>
        <taxon>Eukaryota</taxon>
        <taxon>Fungi</taxon>
        <taxon>Fungi incertae sedis</taxon>
        <taxon>Mucoromycota</taxon>
        <taxon>Mucoromycotina</taxon>
        <taxon>Mucoromycetes</taxon>
        <taxon>Mucorales</taxon>
        <taxon>Mucorineae</taxon>
        <taxon>Mucoraceae</taxon>
        <taxon>Thamnidium</taxon>
    </lineage>
</organism>
<gene>
    <name evidence="7" type="ORF">INT48_005509</name>
</gene>
<keyword evidence="5" id="KW-0539">Nucleus</keyword>
<name>A0A8H7SYP8_9FUNG</name>
<dbReference type="Pfam" id="PF08598">
    <property type="entry name" value="Sds3"/>
    <property type="match status" value="1"/>
</dbReference>
<protein>
    <submittedName>
        <fullName evidence="7">Uncharacterized protein</fullName>
    </submittedName>
</protein>
<evidence type="ECO:0000256" key="3">
    <source>
        <dbReference type="ARBA" id="ARBA00023015"/>
    </source>
</evidence>
<evidence type="ECO:0000256" key="1">
    <source>
        <dbReference type="ARBA" id="ARBA00004123"/>
    </source>
</evidence>
<feature type="non-terminal residue" evidence="7">
    <location>
        <position position="1"/>
    </location>
</feature>
<sequence length="295" mass="34265">MMLPQFGFIVAQAGADSHNLPTPPPQPTTSNSASALAPLLHSSKPFSFGHASSSMSTGDGYYRNNYTSSSLPYYSRQPSPPPSHNVIQQLPPPVQQPYLYNKPKGFTPILDKKTKDSPWYRPPVNTPFYHRLDQEEEEEEEDEEDEEEVENKWHGTHSAFKEMIADYEFKREKTITDAERFMKYQISFIESYFDQDLNAIEDEYEIERRHLQETLIASIEDRRRQIKDDKDENNDNDDGNVRTKRNLRKRNADPTALRAEPLSKRRAVRPSTLHNIHNISSLEDEELEIEYLSMK</sequence>
<dbReference type="AlphaFoldDB" id="A0A8H7SYP8"/>
<reference evidence="7" key="1">
    <citation type="submission" date="2021-01" db="EMBL/GenBank/DDBJ databases">
        <title>Metabolic potential, ecology and presence of endohyphal bacteria is reflected in genomic diversity of Mucoromycotina.</title>
        <authorList>
            <person name="Muszewska A."/>
            <person name="Okrasinska A."/>
            <person name="Steczkiewicz K."/>
            <person name="Drgas O."/>
            <person name="Orlowska M."/>
            <person name="Perlinska-Lenart U."/>
            <person name="Aleksandrzak-Piekarczyk T."/>
            <person name="Szatraj K."/>
            <person name="Zielenkiewicz U."/>
            <person name="Pilsyk S."/>
            <person name="Malc E."/>
            <person name="Mieczkowski P."/>
            <person name="Kruszewska J.S."/>
            <person name="Biernat P."/>
            <person name="Pawlowska J."/>
        </authorList>
    </citation>
    <scope>NUCLEOTIDE SEQUENCE</scope>
    <source>
        <strain evidence="7">WA0000018081</strain>
    </source>
</reference>
<feature type="region of interest" description="Disordered" evidence="6">
    <location>
        <begin position="133"/>
        <end position="155"/>
    </location>
</feature>
<dbReference type="Proteomes" id="UP000613177">
    <property type="component" value="Unassembled WGS sequence"/>
</dbReference>
<evidence type="ECO:0000256" key="2">
    <source>
        <dbReference type="ARBA" id="ARBA00022491"/>
    </source>
</evidence>
<keyword evidence="4" id="KW-0804">Transcription</keyword>
<accession>A0A8H7SYP8</accession>
<keyword evidence="3" id="KW-0805">Transcription regulation</keyword>
<comment type="caution">
    <text evidence="7">The sequence shown here is derived from an EMBL/GenBank/DDBJ whole genome shotgun (WGS) entry which is preliminary data.</text>
</comment>
<keyword evidence="8" id="KW-1185">Reference proteome</keyword>
<dbReference type="GO" id="GO:0005654">
    <property type="term" value="C:nucleoplasm"/>
    <property type="evidence" value="ECO:0007669"/>
    <property type="project" value="UniProtKB-ARBA"/>
</dbReference>
<dbReference type="GO" id="GO:0010468">
    <property type="term" value="P:regulation of gene expression"/>
    <property type="evidence" value="ECO:0007669"/>
    <property type="project" value="UniProtKB-ARBA"/>
</dbReference>
<evidence type="ECO:0000256" key="5">
    <source>
        <dbReference type="ARBA" id="ARBA00023242"/>
    </source>
</evidence>
<keyword evidence="2" id="KW-0678">Repressor</keyword>
<comment type="subcellular location">
    <subcellularLocation>
        <location evidence="1">Nucleus</location>
    </subcellularLocation>
</comment>
<feature type="region of interest" description="Disordered" evidence="6">
    <location>
        <begin position="227"/>
        <end position="264"/>
    </location>
</feature>
<evidence type="ECO:0000256" key="4">
    <source>
        <dbReference type="ARBA" id="ARBA00023163"/>
    </source>
</evidence>
<feature type="compositionally biased region" description="Acidic residues" evidence="6">
    <location>
        <begin position="134"/>
        <end position="149"/>
    </location>
</feature>
<evidence type="ECO:0000313" key="8">
    <source>
        <dbReference type="Proteomes" id="UP000613177"/>
    </source>
</evidence>
<dbReference type="EMBL" id="JAEPRE010000005">
    <property type="protein sequence ID" value="KAG2237476.1"/>
    <property type="molecule type" value="Genomic_DNA"/>
</dbReference>
<feature type="region of interest" description="Disordered" evidence="6">
    <location>
        <begin position="67"/>
        <end position="90"/>
    </location>
</feature>
<feature type="region of interest" description="Disordered" evidence="6">
    <location>
        <begin position="14"/>
        <end position="36"/>
    </location>
</feature>
<proteinExistence type="predicted"/>
<feature type="compositionally biased region" description="Low complexity" evidence="6">
    <location>
        <begin position="68"/>
        <end position="77"/>
    </location>
</feature>